<evidence type="ECO:0000256" key="3">
    <source>
        <dbReference type="ARBA" id="ARBA00023002"/>
    </source>
</evidence>
<dbReference type="PANTHER" id="PTHR10543">
    <property type="entry name" value="BETA-CAROTENE DIOXYGENASE"/>
    <property type="match status" value="1"/>
</dbReference>
<evidence type="ECO:0000313" key="7">
    <source>
        <dbReference type="Proteomes" id="UP000288716"/>
    </source>
</evidence>
<dbReference type="Pfam" id="PF03055">
    <property type="entry name" value="RPE65"/>
    <property type="match status" value="1"/>
</dbReference>
<comment type="similarity">
    <text evidence="1">Belongs to the carotenoid oxygenase family.</text>
</comment>
<dbReference type="EMBL" id="NCKV01014434">
    <property type="protein sequence ID" value="RWS20960.1"/>
    <property type="molecule type" value="Genomic_DNA"/>
</dbReference>
<dbReference type="GO" id="GO:0016121">
    <property type="term" value="P:carotene catabolic process"/>
    <property type="evidence" value="ECO:0007669"/>
    <property type="project" value="TreeGrafter"/>
</dbReference>
<dbReference type="Proteomes" id="UP000288716">
    <property type="component" value="Unassembled WGS sequence"/>
</dbReference>
<dbReference type="STRING" id="299467.A0A443S0D0"/>
<comment type="cofactor">
    <cofactor evidence="5">
        <name>Fe(2+)</name>
        <dbReference type="ChEBI" id="CHEBI:29033"/>
    </cofactor>
    <text evidence="5">Binds 1 Fe(2+) ion per subunit.</text>
</comment>
<dbReference type="GO" id="GO:0046872">
    <property type="term" value="F:metal ion binding"/>
    <property type="evidence" value="ECO:0007669"/>
    <property type="project" value="UniProtKB-KW"/>
</dbReference>
<keyword evidence="7" id="KW-1185">Reference proteome</keyword>
<dbReference type="VEuPathDB" id="VectorBase:LDEU011080"/>
<evidence type="ECO:0000256" key="5">
    <source>
        <dbReference type="PIRSR" id="PIRSR604294-1"/>
    </source>
</evidence>
<sequence length="373" mass="42729">MGINEISDINNNTDPECEIRKMIYLRNCEVECPKIEAIVRGIIPKWINGTLIRNGPGLFKIGEDEYQHVFDYPALIRKYSIHDGKIFYESKFLKRAAYWKNKEKQRIVVTEFGTRAIADPCKSLLNRFMAHFTTDHILSDNLSVNVMNVGDEIYACGDTNYLIKVDPNNLNTIERSKLVSVLKSTSHPHYDSEGNVYNIGQCITSHVIIKIEKSLNNMSIVAKIPIENKMNPSYYHSFSMTENYFIFIQQPLITSTTSLMKLFIKGGVLANTLQWKPKYKSKFYIISRKNGKVLKQKYISDAFAFFHTINAYEDQNHVVIDICCYTDGEALKALYTSSLKANELNILAARKHAAYTTSQAKRFILPLLSSNEK</sequence>
<name>A0A443S0D0_9ACAR</name>
<dbReference type="GO" id="GO:0042574">
    <property type="term" value="P:retinal metabolic process"/>
    <property type="evidence" value="ECO:0007669"/>
    <property type="project" value="TreeGrafter"/>
</dbReference>
<evidence type="ECO:0000256" key="4">
    <source>
        <dbReference type="ARBA" id="ARBA00023004"/>
    </source>
</evidence>
<feature type="binding site" evidence="5">
    <location>
        <position position="187"/>
    </location>
    <ligand>
        <name>Fe cation</name>
        <dbReference type="ChEBI" id="CHEBI:24875"/>
        <note>catalytic</note>
    </ligand>
</feature>
<feature type="binding site" evidence="5">
    <location>
        <position position="307"/>
    </location>
    <ligand>
        <name>Fe cation</name>
        <dbReference type="ChEBI" id="CHEBI:24875"/>
        <note>catalytic</note>
    </ligand>
</feature>
<dbReference type="InterPro" id="IPR004294">
    <property type="entry name" value="Carotenoid_Oase"/>
</dbReference>
<evidence type="ECO:0000256" key="2">
    <source>
        <dbReference type="ARBA" id="ARBA00022723"/>
    </source>
</evidence>
<keyword evidence="4 5" id="KW-0408">Iron</keyword>
<feature type="non-terminal residue" evidence="6">
    <location>
        <position position="373"/>
    </location>
</feature>
<dbReference type="GO" id="GO:0010436">
    <property type="term" value="F:carotenoid dioxygenase activity"/>
    <property type="evidence" value="ECO:0007669"/>
    <property type="project" value="TreeGrafter"/>
</dbReference>
<gene>
    <name evidence="6" type="ORF">B4U80_11159</name>
</gene>
<dbReference type="GO" id="GO:0003834">
    <property type="term" value="F:beta-carotene 15,15'-dioxygenase activity"/>
    <property type="evidence" value="ECO:0007669"/>
    <property type="project" value="TreeGrafter"/>
</dbReference>
<accession>A0A443S0D0</accession>
<evidence type="ECO:0000313" key="6">
    <source>
        <dbReference type="EMBL" id="RWS20960.1"/>
    </source>
</evidence>
<evidence type="ECO:0000256" key="1">
    <source>
        <dbReference type="ARBA" id="ARBA00006787"/>
    </source>
</evidence>
<comment type="caution">
    <text evidence="6">The sequence shown here is derived from an EMBL/GenBank/DDBJ whole genome shotgun (WGS) entry which is preliminary data.</text>
</comment>
<reference evidence="6 7" key="1">
    <citation type="journal article" date="2018" name="Gigascience">
        <title>Genomes of trombidid mites reveal novel predicted allergens and laterally-transferred genes associated with secondary metabolism.</title>
        <authorList>
            <person name="Dong X."/>
            <person name="Chaisiri K."/>
            <person name="Xia D."/>
            <person name="Armstrong S.D."/>
            <person name="Fang Y."/>
            <person name="Donnelly M.J."/>
            <person name="Kadowaki T."/>
            <person name="McGarry J.W."/>
            <person name="Darby A.C."/>
            <person name="Makepeace B.L."/>
        </authorList>
    </citation>
    <scope>NUCLEOTIDE SEQUENCE [LARGE SCALE GENOMIC DNA]</scope>
    <source>
        <strain evidence="6">UoL-UT</strain>
    </source>
</reference>
<dbReference type="PANTHER" id="PTHR10543:SF24">
    <property type="entry name" value="CAROTENOID ISOMEROOXYGENASE"/>
    <property type="match status" value="1"/>
</dbReference>
<dbReference type="OrthoDB" id="1069523at2759"/>
<dbReference type="AlphaFoldDB" id="A0A443S0D0"/>
<keyword evidence="3" id="KW-0560">Oxidoreductase</keyword>
<feature type="binding site" evidence="5">
    <location>
        <position position="236"/>
    </location>
    <ligand>
        <name>Fe cation</name>
        <dbReference type="ChEBI" id="CHEBI:24875"/>
        <note>catalytic</note>
    </ligand>
</feature>
<keyword evidence="2 5" id="KW-0479">Metal-binding</keyword>
<organism evidence="6 7">
    <name type="scientific">Leptotrombidium deliense</name>
    <dbReference type="NCBI Taxonomy" id="299467"/>
    <lineage>
        <taxon>Eukaryota</taxon>
        <taxon>Metazoa</taxon>
        <taxon>Ecdysozoa</taxon>
        <taxon>Arthropoda</taxon>
        <taxon>Chelicerata</taxon>
        <taxon>Arachnida</taxon>
        <taxon>Acari</taxon>
        <taxon>Acariformes</taxon>
        <taxon>Trombidiformes</taxon>
        <taxon>Prostigmata</taxon>
        <taxon>Anystina</taxon>
        <taxon>Parasitengona</taxon>
        <taxon>Trombiculoidea</taxon>
        <taxon>Trombiculidae</taxon>
        <taxon>Leptotrombidium</taxon>
    </lineage>
</organism>
<protein>
    <submittedName>
        <fullName evidence="6">Beta:beta-carotene 9':10'-oxygenase-like protein</fullName>
    </submittedName>
</protein>
<proteinExistence type="inferred from homology"/>